<keyword evidence="4" id="KW-0285">Flavoprotein</keyword>
<comment type="caution">
    <text evidence="8">The sequence shown here is derived from an EMBL/GenBank/DDBJ whole genome shotgun (WGS) entry which is preliminary data.</text>
</comment>
<dbReference type="AlphaFoldDB" id="A0AA37WNW2"/>
<keyword evidence="5" id="KW-0274">FAD</keyword>
<dbReference type="Proteomes" id="UP001156870">
    <property type="component" value="Unassembled WGS sequence"/>
</dbReference>
<gene>
    <name evidence="8" type="primary">alcA</name>
    <name evidence="8" type="ORF">GCM10007877_22570</name>
</gene>
<evidence type="ECO:0000256" key="2">
    <source>
        <dbReference type="ARBA" id="ARBA00004924"/>
    </source>
</evidence>
<keyword evidence="9" id="KW-1185">Reference proteome</keyword>
<dbReference type="RefSeq" id="WP_232593185.1">
    <property type="nucleotide sequence ID" value="NZ_BSPD01000056.1"/>
</dbReference>
<organism evidence="8 9">
    <name type="scientific">Marinibactrum halimedae</name>
    <dbReference type="NCBI Taxonomy" id="1444977"/>
    <lineage>
        <taxon>Bacteria</taxon>
        <taxon>Pseudomonadati</taxon>
        <taxon>Pseudomonadota</taxon>
        <taxon>Gammaproteobacteria</taxon>
        <taxon>Cellvibrionales</taxon>
        <taxon>Cellvibrionaceae</taxon>
        <taxon>Marinibactrum</taxon>
    </lineage>
</organism>
<dbReference type="PANTHER" id="PTHR42802:SF1">
    <property type="entry name" value="L-ORNITHINE N(5)-MONOOXYGENASE"/>
    <property type="match status" value="1"/>
</dbReference>
<dbReference type="InterPro" id="IPR036188">
    <property type="entry name" value="FAD/NAD-bd_sf"/>
</dbReference>
<evidence type="ECO:0000256" key="4">
    <source>
        <dbReference type="ARBA" id="ARBA00022630"/>
    </source>
</evidence>
<evidence type="ECO:0000256" key="5">
    <source>
        <dbReference type="ARBA" id="ARBA00022827"/>
    </source>
</evidence>
<name>A0AA37WNW2_9GAMM</name>
<comment type="similarity">
    <text evidence="3">Belongs to the lysine N(6)-hydroxylase/L-ornithine N(5)-oxygenase family.</text>
</comment>
<evidence type="ECO:0000313" key="8">
    <source>
        <dbReference type="EMBL" id="GLS26541.1"/>
    </source>
</evidence>
<comment type="cofactor">
    <cofactor evidence="1">
        <name>FAD</name>
        <dbReference type="ChEBI" id="CHEBI:57692"/>
    </cofactor>
</comment>
<dbReference type="InterPro" id="IPR025700">
    <property type="entry name" value="Lys/Orn_oxygenase"/>
</dbReference>
<dbReference type="Pfam" id="PF13434">
    <property type="entry name" value="Lys_Orn_oxgnase"/>
    <property type="match status" value="1"/>
</dbReference>
<evidence type="ECO:0000256" key="1">
    <source>
        <dbReference type="ARBA" id="ARBA00001974"/>
    </source>
</evidence>
<dbReference type="Gene3D" id="3.50.50.60">
    <property type="entry name" value="FAD/NAD(P)-binding domain"/>
    <property type="match status" value="1"/>
</dbReference>
<sequence>MIYDVIGIGVGPFNLSLAALTSNLSEVKTLFLDQRSGFDWHPGLMIEGVHLQTPFMSDLVTLADPTHPLSFLNYSKQKGRLYSFYIREDFFLLRQEYNAYCQWAVKQIPSIQWGKRVEVLRYVSQEAGLDSQSGHYEVTMVDVSTGKTETVCAKKVVLGTGPKPFIPESCRPLLEKNEPILHSSDYLYQKAQLQSQRKITVVGSGQSAAEIFYDLLSEIDQYNYELNWITSAPRFYPLEYTKLTLEMTSPEYVDYFHALPREKRDQLVASQKNLYKGINGSLIDEIFEILYRKRLNADRVGQDLPVTILTNSKVVSVQENKQKHDNHQRNPEVVLDCYHSEQEKDFSITTEGLVLATGFHYQEPAFLSPIKDRIRYDGKQRFDVNRNYSIDKSGQTLFVQNAELHTHGFVSPDLGMACYRNSILIKEITGVEHYPIEERIAFQHFGVPEQTCGEKNENVLNASHVVCESIE</sequence>
<evidence type="ECO:0000256" key="3">
    <source>
        <dbReference type="ARBA" id="ARBA00007588"/>
    </source>
</evidence>
<evidence type="ECO:0000313" key="9">
    <source>
        <dbReference type="Proteomes" id="UP001156870"/>
    </source>
</evidence>
<dbReference type="GO" id="GO:0016491">
    <property type="term" value="F:oxidoreductase activity"/>
    <property type="evidence" value="ECO:0007669"/>
    <property type="project" value="UniProtKB-KW"/>
</dbReference>
<evidence type="ECO:0000256" key="7">
    <source>
        <dbReference type="ARBA" id="ARBA00023002"/>
    </source>
</evidence>
<proteinExistence type="inferred from homology"/>
<dbReference type="SUPFAM" id="SSF51905">
    <property type="entry name" value="FAD/NAD(P)-binding domain"/>
    <property type="match status" value="1"/>
</dbReference>
<dbReference type="PANTHER" id="PTHR42802">
    <property type="entry name" value="MONOOXYGENASE"/>
    <property type="match status" value="1"/>
</dbReference>
<keyword evidence="7" id="KW-0560">Oxidoreductase</keyword>
<accession>A0AA37WNW2</accession>
<dbReference type="EMBL" id="BSPD01000056">
    <property type="protein sequence ID" value="GLS26541.1"/>
    <property type="molecule type" value="Genomic_DNA"/>
</dbReference>
<comment type="pathway">
    <text evidence="2">Siderophore biosynthesis.</text>
</comment>
<protein>
    <submittedName>
        <fullName evidence="8">Lysine N6-hydroxylase/L-ornithine N5-oxygenase family protein</fullName>
    </submittedName>
</protein>
<keyword evidence="6" id="KW-0521">NADP</keyword>
<evidence type="ECO:0000256" key="6">
    <source>
        <dbReference type="ARBA" id="ARBA00022857"/>
    </source>
</evidence>
<reference evidence="8 9" key="1">
    <citation type="journal article" date="2014" name="Int. J. Syst. Evol. Microbiol.">
        <title>Complete genome sequence of Corynebacterium casei LMG S-19264T (=DSM 44701T), isolated from a smear-ripened cheese.</title>
        <authorList>
            <consortium name="US DOE Joint Genome Institute (JGI-PGF)"/>
            <person name="Walter F."/>
            <person name="Albersmeier A."/>
            <person name="Kalinowski J."/>
            <person name="Ruckert C."/>
        </authorList>
    </citation>
    <scope>NUCLEOTIDE SEQUENCE [LARGE SCALE GENOMIC DNA]</scope>
    <source>
        <strain evidence="8 9">NBRC 110095</strain>
    </source>
</reference>